<organism evidence="2 3">
    <name type="scientific">Malus domestica</name>
    <name type="common">Apple</name>
    <name type="synonym">Pyrus malus</name>
    <dbReference type="NCBI Taxonomy" id="3750"/>
    <lineage>
        <taxon>Eukaryota</taxon>
        <taxon>Viridiplantae</taxon>
        <taxon>Streptophyta</taxon>
        <taxon>Embryophyta</taxon>
        <taxon>Tracheophyta</taxon>
        <taxon>Spermatophyta</taxon>
        <taxon>Magnoliopsida</taxon>
        <taxon>eudicotyledons</taxon>
        <taxon>Gunneridae</taxon>
        <taxon>Pentapetalae</taxon>
        <taxon>rosids</taxon>
        <taxon>fabids</taxon>
        <taxon>Rosales</taxon>
        <taxon>Rosaceae</taxon>
        <taxon>Amygdaloideae</taxon>
        <taxon>Maleae</taxon>
        <taxon>Malus</taxon>
    </lineage>
</organism>
<accession>A0A498J4K0</accession>
<keyword evidence="3" id="KW-1185">Reference proteome</keyword>
<dbReference type="EMBL" id="RDQH01000335">
    <property type="protein sequence ID" value="RXH88793.1"/>
    <property type="molecule type" value="Genomic_DNA"/>
</dbReference>
<dbReference type="AlphaFoldDB" id="A0A498J4K0"/>
<reference evidence="2" key="1">
    <citation type="submission" date="2018-10" db="EMBL/GenBank/DDBJ databases">
        <title>A high-quality apple genome assembly.</title>
        <authorList>
            <person name="Hu J."/>
        </authorList>
    </citation>
    <scope>NUCLEOTIDE SEQUENCE [LARGE SCALE GENOMIC DNA]</scope>
    <source>
        <tissue evidence="2">Young leaf</tissue>
    </source>
</reference>
<evidence type="ECO:0000256" key="1">
    <source>
        <dbReference type="SAM" id="MobiDB-lite"/>
    </source>
</evidence>
<proteinExistence type="predicted"/>
<protein>
    <submittedName>
        <fullName evidence="2">Uncharacterized protein</fullName>
    </submittedName>
</protein>
<evidence type="ECO:0000313" key="3">
    <source>
        <dbReference type="Proteomes" id="UP000290289"/>
    </source>
</evidence>
<dbReference type="PANTHER" id="PTHR35277:SF10">
    <property type="entry name" value="OS09G0363700 PROTEIN"/>
    <property type="match status" value="1"/>
</dbReference>
<evidence type="ECO:0000313" key="2">
    <source>
        <dbReference type="EMBL" id="RXH88793.1"/>
    </source>
</evidence>
<dbReference type="PANTHER" id="PTHR35277">
    <property type="entry name" value="OS09G0363700 PROTEIN"/>
    <property type="match status" value="1"/>
</dbReference>
<name>A0A498J4K0_MALDO</name>
<dbReference type="Proteomes" id="UP000290289">
    <property type="component" value="Chromosome 9"/>
</dbReference>
<feature type="region of interest" description="Disordered" evidence="1">
    <location>
        <begin position="1"/>
        <end position="50"/>
    </location>
</feature>
<gene>
    <name evidence="2" type="ORF">DVH24_000392</name>
</gene>
<comment type="caution">
    <text evidence="2">The sequence shown here is derived from an EMBL/GenBank/DDBJ whole genome shotgun (WGS) entry which is preliminary data.</text>
</comment>
<sequence>MAEPKPELKDSLSEKSAGHHGDKSPKHDKETHGRSDDIDESTSIDEVKGPSVFERVKEEVEAVVEAVIHPTK</sequence>
<feature type="compositionally biased region" description="Basic and acidic residues" evidence="1">
    <location>
        <begin position="1"/>
        <end position="36"/>
    </location>
</feature>